<protein>
    <submittedName>
        <fullName evidence="1">Uncharacterized protein</fullName>
    </submittedName>
</protein>
<comment type="caution">
    <text evidence="1">The sequence shown here is derived from an EMBL/GenBank/DDBJ whole genome shotgun (WGS) entry which is preliminary data.</text>
</comment>
<keyword evidence="2" id="KW-1185">Reference proteome</keyword>
<dbReference type="Proteomes" id="UP000634136">
    <property type="component" value="Unassembled WGS sequence"/>
</dbReference>
<gene>
    <name evidence="1" type="ORF">G2W53_031898</name>
</gene>
<dbReference type="EMBL" id="JAAIUW010000010">
    <property type="protein sequence ID" value="KAF7810922.1"/>
    <property type="molecule type" value="Genomic_DNA"/>
</dbReference>
<proteinExistence type="predicted"/>
<evidence type="ECO:0000313" key="1">
    <source>
        <dbReference type="EMBL" id="KAF7810922.1"/>
    </source>
</evidence>
<dbReference type="AlphaFoldDB" id="A0A834W686"/>
<reference evidence="1" key="1">
    <citation type="submission" date="2020-09" db="EMBL/GenBank/DDBJ databases">
        <title>Genome-Enabled Discovery of Anthraquinone Biosynthesis in Senna tora.</title>
        <authorList>
            <person name="Kang S.-H."/>
            <person name="Pandey R.P."/>
            <person name="Lee C.-M."/>
            <person name="Sim J.-S."/>
            <person name="Jeong J.-T."/>
            <person name="Choi B.-S."/>
            <person name="Jung M."/>
            <person name="Ginzburg D."/>
            <person name="Zhao K."/>
            <person name="Won S.Y."/>
            <person name="Oh T.-J."/>
            <person name="Yu Y."/>
            <person name="Kim N.-H."/>
            <person name="Lee O.R."/>
            <person name="Lee T.-H."/>
            <person name="Bashyal P."/>
            <person name="Kim T.-S."/>
            <person name="Lee W.-H."/>
            <person name="Kawkins C."/>
            <person name="Kim C.-K."/>
            <person name="Kim J.S."/>
            <person name="Ahn B.O."/>
            <person name="Rhee S.Y."/>
            <person name="Sohng J.K."/>
        </authorList>
    </citation>
    <scope>NUCLEOTIDE SEQUENCE</scope>
    <source>
        <tissue evidence="1">Leaf</tissue>
    </source>
</reference>
<evidence type="ECO:0000313" key="2">
    <source>
        <dbReference type="Proteomes" id="UP000634136"/>
    </source>
</evidence>
<sequence>MGRTGNLLCVRPCMIDVLLVSGEKGKTMKFDREEANPPYYV</sequence>
<organism evidence="1 2">
    <name type="scientific">Senna tora</name>
    <dbReference type="NCBI Taxonomy" id="362788"/>
    <lineage>
        <taxon>Eukaryota</taxon>
        <taxon>Viridiplantae</taxon>
        <taxon>Streptophyta</taxon>
        <taxon>Embryophyta</taxon>
        <taxon>Tracheophyta</taxon>
        <taxon>Spermatophyta</taxon>
        <taxon>Magnoliopsida</taxon>
        <taxon>eudicotyledons</taxon>
        <taxon>Gunneridae</taxon>
        <taxon>Pentapetalae</taxon>
        <taxon>rosids</taxon>
        <taxon>fabids</taxon>
        <taxon>Fabales</taxon>
        <taxon>Fabaceae</taxon>
        <taxon>Caesalpinioideae</taxon>
        <taxon>Cassia clade</taxon>
        <taxon>Senna</taxon>
    </lineage>
</organism>
<accession>A0A834W686</accession>
<name>A0A834W686_9FABA</name>